<dbReference type="PROSITE" id="PS00136">
    <property type="entry name" value="SUBTILASE_ASP"/>
    <property type="match status" value="1"/>
</dbReference>
<dbReference type="PANTHER" id="PTHR43806">
    <property type="entry name" value="PEPTIDASE S8"/>
    <property type="match status" value="1"/>
</dbReference>
<evidence type="ECO:0000313" key="10">
    <source>
        <dbReference type="Proteomes" id="UP001519332"/>
    </source>
</evidence>
<dbReference type="SUPFAM" id="SSF52743">
    <property type="entry name" value="Subtilisin-like"/>
    <property type="match status" value="1"/>
</dbReference>
<evidence type="ECO:0000259" key="7">
    <source>
        <dbReference type="Pfam" id="PF00082"/>
    </source>
</evidence>
<dbReference type="InterPro" id="IPR050131">
    <property type="entry name" value="Peptidase_S8_subtilisin-like"/>
</dbReference>
<feature type="active site" description="Charge relay system" evidence="5">
    <location>
        <position position="286"/>
    </location>
</feature>
<dbReference type="InterPro" id="IPR000209">
    <property type="entry name" value="Peptidase_S8/S53_dom"/>
</dbReference>
<gene>
    <name evidence="9" type="ORF">JOF56_010227</name>
</gene>
<dbReference type="Proteomes" id="UP001519332">
    <property type="component" value="Unassembled WGS sequence"/>
</dbReference>
<dbReference type="InterPro" id="IPR037045">
    <property type="entry name" value="S8pro/Inhibitor_I9_sf"/>
</dbReference>
<evidence type="ECO:0000313" key="9">
    <source>
        <dbReference type="EMBL" id="MBP2329842.1"/>
    </source>
</evidence>
<evidence type="ECO:0000259" key="8">
    <source>
        <dbReference type="Pfam" id="PF05922"/>
    </source>
</evidence>
<name>A0ABS4TZL2_9PSEU</name>
<dbReference type="InterPro" id="IPR010259">
    <property type="entry name" value="S8pro/Inhibitor_I9"/>
</dbReference>
<dbReference type="InterPro" id="IPR023827">
    <property type="entry name" value="Peptidase_S8_Asp-AS"/>
</dbReference>
<dbReference type="PROSITE" id="PS51892">
    <property type="entry name" value="SUBTILASE"/>
    <property type="match status" value="1"/>
</dbReference>
<dbReference type="PROSITE" id="PS00137">
    <property type="entry name" value="SUBTILASE_HIS"/>
    <property type="match status" value="1"/>
</dbReference>
<dbReference type="InterPro" id="IPR034193">
    <property type="entry name" value="PCSK9_ProteinaseK-like"/>
</dbReference>
<feature type="active site" description="Charge relay system" evidence="5">
    <location>
        <position position="101"/>
    </location>
</feature>
<dbReference type="InterPro" id="IPR036852">
    <property type="entry name" value="Peptidase_S8/S53_dom_sf"/>
</dbReference>
<evidence type="ECO:0000256" key="3">
    <source>
        <dbReference type="ARBA" id="ARBA00022801"/>
    </source>
</evidence>
<dbReference type="PANTHER" id="PTHR43806:SF11">
    <property type="entry name" value="CEREVISIN-RELATED"/>
    <property type="match status" value="1"/>
</dbReference>
<feature type="active site" description="Charge relay system" evidence="5">
    <location>
        <position position="134"/>
    </location>
</feature>
<comment type="caution">
    <text evidence="9">The sequence shown here is derived from an EMBL/GenBank/DDBJ whole genome shotgun (WGS) entry which is preliminary data.</text>
</comment>
<dbReference type="Pfam" id="PF05922">
    <property type="entry name" value="Inhibitor_I9"/>
    <property type="match status" value="1"/>
</dbReference>
<dbReference type="SUPFAM" id="SSF54897">
    <property type="entry name" value="Protease propeptides/inhibitors"/>
    <property type="match status" value="1"/>
</dbReference>
<comment type="similarity">
    <text evidence="1 5 6">Belongs to the peptidase S8 family.</text>
</comment>
<dbReference type="Pfam" id="PF00082">
    <property type="entry name" value="Peptidase_S8"/>
    <property type="match status" value="1"/>
</dbReference>
<proteinExistence type="inferred from homology"/>
<evidence type="ECO:0000256" key="6">
    <source>
        <dbReference type="RuleBase" id="RU003355"/>
    </source>
</evidence>
<dbReference type="CDD" id="cd04077">
    <property type="entry name" value="Peptidases_S8_PCSK9_ProteinaseK_like"/>
    <property type="match status" value="1"/>
</dbReference>
<reference evidence="9 10" key="1">
    <citation type="submission" date="2021-03" db="EMBL/GenBank/DDBJ databases">
        <title>Sequencing the genomes of 1000 actinobacteria strains.</title>
        <authorList>
            <person name="Klenk H.-P."/>
        </authorList>
    </citation>
    <scope>NUCLEOTIDE SEQUENCE [LARGE SCALE GENOMIC DNA]</scope>
    <source>
        <strain evidence="9 10">DSM 46670</strain>
    </source>
</reference>
<keyword evidence="2 5" id="KW-0645">Protease</keyword>
<dbReference type="InterPro" id="IPR015500">
    <property type="entry name" value="Peptidase_S8_subtilisin-rel"/>
</dbReference>
<dbReference type="GO" id="GO:0008233">
    <property type="term" value="F:peptidase activity"/>
    <property type="evidence" value="ECO:0007669"/>
    <property type="project" value="UniProtKB-KW"/>
</dbReference>
<feature type="domain" description="Peptidase S8/S53" evidence="7">
    <location>
        <begin position="96"/>
        <end position="320"/>
    </location>
</feature>
<organism evidence="9 10">
    <name type="scientific">Kibdelosporangium banguiense</name>
    <dbReference type="NCBI Taxonomy" id="1365924"/>
    <lineage>
        <taxon>Bacteria</taxon>
        <taxon>Bacillati</taxon>
        <taxon>Actinomycetota</taxon>
        <taxon>Actinomycetes</taxon>
        <taxon>Pseudonocardiales</taxon>
        <taxon>Pseudonocardiaceae</taxon>
        <taxon>Kibdelosporangium</taxon>
    </lineage>
</organism>
<dbReference type="InterPro" id="IPR023828">
    <property type="entry name" value="Peptidase_S8_Ser-AS"/>
</dbReference>
<evidence type="ECO:0000256" key="4">
    <source>
        <dbReference type="ARBA" id="ARBA00022825"/>
    </source>
</evidence>
<dbReference type="Gene3D" id="3.30.70.80">
    <property type="entry name" value="Peptidase S8 propeptide/proteinase inhibitor I9"/>
    <property type="match status" value="1"/>
</dbReference>
<evidence type="ECO:0000256" key="1">
    <source>
        <dbReference type="ARBA" id="ARBA00011073"/>
    </source>
</evidence>
<dbReference type="InterPro" id="IPR022398">
    <property type="entry name" value="Peptidase_S8_His-AS"/>
</dbReference>
<evidence type="ECO:0000256" key="5">
    <source>
        <dbReference type="PROSITE-ProRule" id="PRU01240"/>
    </source>
</evidence>
<sequence>MMLHPAAEFGALTQRVPMRVDHVYDTAIKGFSAWLSPSQLRKLAADKSVAAIEPDARVQALGEQLNPPSWGLDRIDQRRLPLDNRYRWITEASNVSAYVIDTGIRATHTDFGGRVGGGIDLVDDDGNPNDDNGHGTFIAGIIGGTRFGVAKKIQLVPVRVLNAQGSGTTADVIAGVDWVTRNARKPAVANMSIGGAANAALDAAVRNSIASGVTYGVAAGSSASDARNFSPARVAEALTTAATNINDCAHSASNYGPAIDMYAPGVNISGPWATSDTATTTLSGTSFSTPHVVGGAGLYLADHPTATPAQVAAALIAQSTKDVVCNVRPDTPNRLLYTLA</sequence>
<keyword evidence="3 5" id="KW-0378">Hydrolase</keyword>
<evidence type="ECO:0000256" key="2">
    <source>
        <dbReference type="ARBA" id="ARBA00022670"/>
    </source>
</evidence>
<feature type="domain" description="Inhibitor I9" evidence="8">
    <location>
        <begin position="17"/>
        <end position="59"/>
    </location>
</feature>
<dbReference type="PROSITE" id="PS00138">
    <property type="entry name" value="SUBTILASE_SER"/>
    <property type="match status" value="1"/>
</dbReference>
<keyword evidence="10" id="KW-1185">Reference proteome</keyword>
<protein>
    <submittedName>
        <fullName evidence="9">Subtilisin family serine protease</fullName>
    </submittedName>
</protein>
<dbReference type="PRINTS" id="PR00723">
    <property type="entry name" value="SUBTILISIN"/>
</dbReference>
<dbReference type="Gene3D" id="3.40.50.200">
    <property type="entry name" value="Peptidase S8/S53 domain"/>
    <property type="match status" value="1"/>
</dbReference>
<accession>A0ABS4TZL2</accession>
<keyword evidence="4 5" id="KW-0720">Serine protease</keyword>
<dbReference type="EMBL" id="JAGINW010000001">
    <property type="protein sequence ID" value="MBP2329842.1"/>
    <property type="molecule type" value="Genomic_DNA"/>
</dbReference>
<dbReference type="GO" id="GO:0006508">
    <property type="term" value="P:proteolysis"/>
    <property type="evidence" value="ECO:0007669"/>
    <property type="project" value="UniProtKB-KW"/>
</dbReference>